<evidence type="ECO:0000256" key="8">
    <source>
        <dbReference type="ARBA" id="ARBA00045705"/>
    </source>
</evidence>
<comment type="catalytic activity">
    <reaction evidence="19">
        <text>resolvin D2 + NAD(+) = 16-oxoresolvin D2 + NADH + H(+)</text>
        <dbReference type="Rhea" id="RHEA:53588"/>
        <dbReference type="ChEBI" id="CHEBI:15378"/>
        <dbReference type="ChEBI" id="CHEBI:57540"/>
        <dbReference type="ChEBI" id="CHEBI:57945"/>
        <dbReference type="ChEBI" id="CHEBI:133367"/>
        <dbReference type="ChEBI" id="CHEBI:137498"/>
    </reaction>
    <physiologicalReaction direction="left-to-right" evidence="19">
        <dbReference type="Rhea" id="RHEA:53589"/>
    </physiologicalReaction>
</comment>
<comment type="similarity">
    <text evidence="1 22">Belongs to the short-chain dehydrogenases/reductases (SDR) family.</text>
</comment>
<dbReference type="EnsemblMetazoa" id="CapteT181194">
    <property type="protein sequence ID" value="CapteP181194"/>
    <property type="gene ID" value="CapteG181194"/>
</dbReference>
<comment type="catalytic activity">
    <reaction evidence="20">
        <text>(15S)-hydroxy-(5Z,8Z,11Z,13E)-eicosatetraenoate + NAD(+) = 15-oxo-(5Z,8Z,11Z,13E)-eicosatetraenoate + NADH + H(+)</text>
        <dbReference type="Rhea" id="RHEA:23260"/>
        <dbReference type="ChEBI" id="CHEBI:15378"/>
        <dbReference type="ChEBI" id="CHEBI:57409"/>
        <dbReference type="ChEBI" id="CHEBI:57410"/>
        <dbReference type="ChEBI" id="CHEBI:57540"/>
        <dbReference type="ChEBI" id="CHEBI:57945"/>
        <dbReference type="EC" id="1.1.1.232"/>
    </reaction>
    <physiologicalReaction direction="left-to-right" evidence="20">
        <dbReference type="Rhea" id="RHEA:23261"/>
    </physiologicalReaction>
</comment>
<proteinExistence type="inferred from homology"/>
<evidence type="ECO:0000256" key="16">
    <source>
        <dbReference type="ARBA" id="ARBA00048535"/>
    </source>
</evidence>
<evidence type="ECO:0000256" key="22">
    <source>
        <dbReference type="RuleBase" id="RU000363"/>
    </source>
</evidence>
<comment type="catalytic activity">
    <reaction evidence="16">
        <text>lipoxin A4 + NAD(+) = 15-oxo-(5S,6R)-dihydroxy-(7E,9E,11Z,13E)-eicosatetraenoate + NADH + H(+)</text>
        <dbReference type="Rhea" id="RHEA:41572"/>
        <dbReference type="ChEBI" id="CHEBI:15378"/>
        <dbReference type="ChEBI" id="CHEBI:57540"/>
        <dbReference type="ChEBI" id="CHEBI:57945"/>
        <dbReference type="ChEBI" id="CHEBI:67026"/>
        <dbReference type="ChEBI" id="CHEBI:78311"/>
    </reaction>
    <physiologicalReaction direction="left-to-right" evidence="16">
        <dbReference type="Rhea" id="RHEA:41573"/>
    </physiologicalReaction>
</comment>
<comment type="catalytic activity">
    <reaction evidence="10">
        <text>resolvin D1 + NAD(+) = 8-oxoresolvin D1 + NADH + H(+)</text>
        <dbReference type="Rhea" id="RHEA:50124"/>
        <dbReference type="ChEBI" id="CHEBI:15378"/>
        <dbReference type="ChEBI" id="CHEBI:57540"/>
        <dbReference type="ChEBI" id="CHEBI:57945"/>
        <dbReference type="ChEBI" id="CHEBI:132079"/>
        <dbReference type="ChEBI" id="CHEBI:132080"/>
    </reaction>
    <physiologicalReaction direction="left-to-right" evidence="10">
        <dbReference type="Rhea" id="RHEA:50125"/>
    </physiologicalReaction>
</comment>
<dbReference type="InterPro" id="IPR020904">
    <property type="entry name" value="Sc_DH/Rdtase_CS"/>
</dbReference>
<evidence type="ECO:0000313" key="23">
    <source>
        <dbReference type="EMBL" id="ELU05318.1"/>
    </source>
</evidence>
<evidence type="ECO:0000256" key="4">
    <source>
        <dbReference type="ARBA" id="ARBA00039060"/>
    </source>
</evidence>
<name>R7UGU0_CAPTE</name>
<evidence type="ECO:0000256" key="1">
    <source>
        <dbReference type="ARBA" id="ARBA00006484"/>
    </source>
</evidence>
<evidence type="ECO:0000256" key="14">
    <source>
        <dbReference type="ARBA" id="ARBA00048170"/>
    </source>
</evidence>
<dbReference type="GO" id="GO:0047034">
    <property type="term" value="F:15-hydroxyicosatetraenoate dehydrogenase activity"/>
    <property type="evidence" value="ECO:0007669"/>
    <property type="project" value="UniProtKB-EC"/>
</dbReference>
<evidence type="ECO:0000256" key="15">
    <source>
        <dbReference type="ARBA" id="ARBA00048393"/>
    </source>
</evidence>
<evidence type="ECO:0000256" key="5">
    <source>
        <dbReference type="ARBA" id="ARBA00040276"/>
    </source>
</evidence>
<dbReference type="OMA" id="MMNISEN"/>
<dbReference type="PRINTS" id="PR00081">
    <property type="entry name" value="GDHRDH"/>
</dbReference>
<reference evidence="23 25" key="2">
    <citation type="journal article" date="2013" name="Nature">
        <title>Insights into bilaterian evolution from three spiralian genomes.</title>
        <authorList>
            <person name="Simakov O."/>
            <person name="Marletaz F."/>
            <person name="Cho S.J."/>
            <person name="Edsinger-Gonzales E."/>
            <person name="Havlak P."/>
            <person name="Hellsten U."/>
            <person name="Kuo D.H."/>
            <person name="Larsson T."/>
            <person name="Lv J."/>
            <person name="Arendt D."/>
            <person name="Savage R."/>
            <person name="Osoegawa K."/>
            <person name="de Jong P."/>
            <person name="Grimwood J."/>
            <person name="Chapman J.A."/>
            <person name="Shapiro H."/>
            <person name="Aerts A."/>
            <person name="Otillar R.P."/>
            <person name="Terry A.Y."/>
            <person name="Boore J.L."/>
            <person name="Grigoriev I.V."/>
            <person name="Lindberg D.R."/>
            <person name="Seaver E.C."/>
            <person name="Weisblat D.A."/>
            <person name="Putnam N.H."/>
            <person name="Rokhsar D.S."/>
        </authorList>
    </citation>
    <scope>NUCLEOTIDE SEQUENCE</scope>
    <source>
        <strain evidence="23 25">I ESC-2004</strain>
    </source>
</reference>
<dbReference type="FunCoup" id="R7UGU0">
    <property type="interactions" value="92"/>
</dbReference>
<evidence type="ECO:0000313" key="24">
    <source>
        <dbReference type="EnsemblMetazoa" id="CapteP181194"/>
    </source>
</evidence>
<dbReference type="EC" id="1.1.1.141" evidence="3"/>
<keyword evidence="25" id="KW-1185">Reference proteome</keyword>
<comment type="catalytic activity">
    <reaction evidence="14">
        <text>resolvin D1 + NAD(+) = 17-oxoresolvin D1 + NADH + H(+)</text>
        <dbReference type="Rhea" id="RHEA:50128"/>
        <dbReference type="ChEBI" id="CHEBI:15378"/>
        <dbReference type="ChEBI" id="CHEBI:57540"/>
        <dbReference type="ChEBI" id="CHEBI:57945"/>
        <dbReference type="ChEBI" id="CHEBI:132079"/>
        <dbReference type="ChEBI" id="CHEBI:132081"/>
    </reaction>
    <physiologicalReaction direction="left-to-right" evidence="14">
        <dbReference type="Rhea" id="RHEA:50129"/>
    </physiologicalReaction>
</comment>
<dbReference type="Pfam" id="PF00106">
    <property type="entry name" value="adh_short"/>
    <property type="match status" value="1"/>
</dbReference>
<dbReference type="GO" id="GO:0005737">
    <property type="term" value="C:cytoplasm"/>
    <property type="evidence" value="ECO:0007669"/>
    <property type="project" value="TreeGrafter"/>
</dbReference>
<reference evidence="24" key="3">
    <citation type="submission" date="2015-06" db="UniProtKB">
        <authorList>
            <consortium name="EnsemblMetazoa"/>
        </authorList>
    </citation>
    <scope>IDENTIFICATION</scope>
</reference>
<comment type="catalytic activity">
    <reaction evidence="9">
        <text>prostaglandin E1 + NAD(+) = 15-oxoprostaglandin E1 + NADH + H(+)</text>
        <dbReference type="Rhea" id="RHEA:16477"/>
        <dbReference type="ChEBI" id="CHEBI:15378"/>
        <dbReference type="ChEBI" id="CHEBI:57397"/>
        <dbReference type="ChEBI" id="CHEBI:57401"/>
        <dbReference type="ChEBI" id="CHEBI:57540"/>
        <dbReference type="ChEBI" id="CHEBI:57945"/>
    </reaction>
    <physiologicalReaction direction="left-to-right" evidence="9">
        <dbReference type="Rhea" id="RHEA:16478"/>
    </physiologicalReaction>
</comment>
<dbReference type="PROSITE" id="PS00061">
    <property type="entry name" value="ADH_SHORT"/>
    <property type="match status" value="1"/>
</dbReference>
<comment type="catalytic activity">
    <reaction evidence="21">
        <text>resolvin E1 + NAD(+) = 18-oxo-resolvin E1 + NADH + H(+)</text>
        <dbReference type="Rhea" id="RHEA:49244"/>
        <dbReference type="ChEBI" id="CHEBI:15378"/>
        <dbReference type="ChEBI" id="CHEBI:57540"/>
        <dbReference type="ChEBI" id="CHEBI:57945"/>
        <dbReference type="ChEBI" id="CHEBI:91000"/>
        <dbReference type="ChEBI" id="CHEBI:91001"/>
    </reaction>
    <physiologicalReaction direction="left-to-right" evidence="21">
        <dbReference type="Rhea" id="RHEA:49245"/>
    </physiologicalReaction>
</comment>
<dbReference type="InterPro" id="IPR002347">
    <property type="entry name" value="SDR_fam"/>
</dbReference>
<dbReference type="EMBL" id="AMQN01007891">
    <property type="status" value="NOT_ANNOTATED_CDS"/>
    <property type="molecule type" value="Genomic_DNA"/>
</dbReference>
<comment type="catalytic activity">
    <reaction evidence="15">
        <text>resolvin D2 + NAD(+) = 7-oxoresolvin D2 + NADH + H(+)</text>
        <dbReference type="Rhea" id="RHEA:53584"/>
        <dbReference type="ChEBI" id="CHEBI:15378"/>
        <dbReference type="ChEBI" id="CHEBI:57540"/>
        <dbReference type="ChEBI" id="CHEBI:57945"/>
        <dbReference type="ChEBI" id="CHEBI:133367"/>
        <dbReference type="ChEBI" id="CHEBI:137497"/>
    </reaction>
    <physiologicalReaction direction="left-to-right" evidence="15">
        <dbReference type="Rhea" id="RHEA:53585"/>
    </physiologicalReaction>
</comment>
<evidence type="ECO:0000313" key="25">
    <source>
        <dbReference type="Proteomes" id="UP000014760"/>
    </source>
</evidence>
<dbReference type="OrthoDB" id="37659at2759"/>
<dbReference type="HOGENOM" id="CLU_010194_2_16_1"/>
<keyword evidence="2" id="KW-0560">Oxidoreductase</keyword>
<evidence type="ECO:0000256" key="20">
    <source>
        <dbReference type="ARBA" id="ARBA00049151"/>
    </source>
</evidence>
<comment type="catalytic activity">
    <reaction evidence="17">
        <text>prostaglandin A1 + NAD(+) = 15-oxo-prostaglandin A1 + NADH + H(+)</text>
        <dbReference type="Rhea" id="RHEA:41263"/>
        <dbReference type="ChEBI" id="CHEBI:15378"/>
        <dbReference type="ChEBI" id="CHEBI:57398"/>
        <dbReference type="ChEBI" id="CHEBI:57540"/>
        <dbReference type="ChEBI" id="CHEBI:57945"/>
        <dbReference type="ChEBI" id="CHEBI:85072"/>
    </reaction>
    <physiologicalReaction direction="left-to-right" evidence="17">
        <dbReference type="Rhea" id="RHEA:41264"/>
    </physiologicalReaction>
</comment>
<dbReference type="InterPro" id="IPR036291">
    <property type="entry name" value="NAD(P)-bd_dom_sf"/>
</dbReference>
<dbReference type="GO" id="GO:0016404">
    <property type="term" value="F:15-hydroxyprostaglandin dehydrogenase (NAD+) activity"/>
    <property type="evidence" value="ECO:0007669"/>
    <property type="project" value="UniProtKB-EC"/>
</dbReference>
<comment type="catalytic activity">
    <reaction evidence="11">
        <text>14-hydroxy-(4Z,7Z,10Z,12E,16Z,19Z)-docosahexaenoate + NAD(+) = 14-oxo-(4Z,7Z,10Z,12E,16Z,19Z)-docosahexaenoate + NADH + H(+)</text>
        <dbReference type="Rhea" id="RHEA:48952"/>
        <dbReference type="ChEBI" id="CHEBI:15378"/>
        <dbReference type="ChEBI" id="CHEBI:57540"/>
        <dbReference type="ChEBI" id="CHEBI:57945"/>
        <dbReference type="ChEBI" id="CHEBI:90866"/>
        <dbReference type="ChEBI" id="CHEBI:90867"/>
    </reaction>
    <physiologicalReaction direction="left-to-right" evidence="11">
        <dbReference type="Rhea" id="RHEA:48953"/>
    </physiologicalReaction>
</comment>
<comment type="catalytic activity">
    <reaction evidence="18">
        <text>prostaglandin E2 + NAD(+) = 15-oxoprostaglandin E2 + NADH + H(+)</text>
        <dbReference type="Rhea" id="RHEA:11876"/>
        <dbReference type="ChEBI" id="CHEBI:15378"/>
        <dbReference type="ChEBI" id="CHEBI:57400"/>
        <dbReference type="ChEBI" id="CHEBI:57540"/>
        <dbReference type="ChEBI" id="CHEBI:57945"/>
        <dbReference type="ChEBI" id="CHEBI:606564"/>
        <dbReference type="EC" id="1.1.1.141"/>
    </reaction>
    <physiologicalReaction direction="left-to-right" evidence="18">
        <dbReference type="Rhea" id="RHEA:11877"/>
    </physiologicalReaction>
</comment>
<dbReference type="EC" id="1.1.1.232" evidence="4"/>
<sequence length="185" mass="20065">MFPSHDPTLFLSGAFQSVIKIYGHYDLLVNNAGIGSTPDYEHLLRINLSAVIEGTLSAMSHMRKDKGGRGGLIVNIASTTGLAPAPFAPVYAASKHGVVGFSRSFGPAVEPLGVKVLCLCPSFANTEIHLGRLKYVEKWETIDRIMEVSEVASAFAKLVDEEVNGSVLGVYHDGAEYQFRRKARL</sequence>
<evidence type="ECO:0000256" key="12">
    <source>
        <dbReference type="ARBA" id="ARBA00048140"/>
    </source>
</evidence>
<protein>
    <recommendedName>
        <fullName evidence="5">15-hydroxyprostaglandin dehydrogenase [NAD(+)]</fullName>
        <ecNumber evidence="3">1.1.1.141</ecNumber>
        <ecNumber evidence="4">1.1.1.232</ecNumber>
    </recommendedName>
    <alternativeName>
        <fullName evidence="7">Eicosanoid/docosanoid dehydrogenase [NAD(+)]</fullName>
    </alternativeName>
    <alternativeName>
        <fullName evidence="6">Prostaglandin dehydrogenase 1</fullName>
    </alternativeName>
</protein>
<dbReference type="EMBL" id="KB301649">
    <property type="protein sequence ID" value="ELU05318.1"/>
    <property type="molecule type" value="Genomic_DNA"/>
</dbReference>
<organism evidence="23">
    <name type="scientific">Capitella teleta</name>
    <name type="common">Polychaete worm</name>
    <dbReference type="NCBI Taxonomy" id="283909"/>
    <lineage>
        <taxon>Eukaryota</taxon>
        <taxon>Metazoa</taxon>
        <taxon>Spiralia</taxon>
        <taxon>Lophotrochozoa</taxon>
        <taxon>Annelida</taxon>
        <taxon>Polychaeta</taxon>
        <taxon>Sedentaria</taxon>
        <taxon>Scolecida</taxon>
        <taxon>Capitellidae</taxon>
        <taxon>Capitella</taxon>
    </lineage>
</organism>
<evidence type="ECO:0000256" key="10">
    <source>
        <dbReference type="ARBA" id="ARBA00047672"/>
    </source>
</evidence>
<evidence type="ECO:0000256" key="17">
    <source>
        <dbReference type="ARBA" id="ARBA00048611"/>
    </source>
</evidence>
<dbReference type="AlphaFoldDB" id="R7UGU0"/>
<evidence type="ECO:0000256" key="6">
    <source>
        <dbReference type="ARBA" id="ARBA00041812"/>
    </source>
</evidence>
<dbReference type="STRING" id="283909.R7UGU0"/>
<evidence type="ECO:0000256" key="19">
    <source>
        <dbReference type="ARBA" id="ARBA00048921"/>
    </source>
</evidence>
<dbReference type="Gene3D" id="3.40.50.720">
    <property type="entry name" value="NAD(P)-binding Rossmann-like Domain"/>
    <property type="match status" value="1"/>
</dbReference>
<dbReference type="PANTHER" id="PTHR44229">
    <property type="entry name" value="15-HYDROXYPROSTAGLANDIN DEHYDROGENASE [NAD(+)]"/>
    <property type="match status" value="1"/>
</dbReference>
<evidence type="ECO:0000256" key="11">
    <source>
        <dbReference type="ARBA" id="ARBA00048008"/>
    </source>
</evidence>
<comment type="catalytic activity">
    <reaction evidence="12">
        <text>15-oxo-(5S,6R)-dihydroxy-(7E,9E,11Z)-eicosatrienoate + NADH + H(+) = (5S,6R,15S)-trihydroxy-(7E,9E,11Z)-eicosatrienoate + NAD(+)</text>
        <dbReference type="Rhea" id="RHEA:41596"/>
        <dbReference type="ChEBI" id="CHEBI:15378"/>
        <dbReference type="ChEBI" id="CHEBI:57540"/>
        <dbReference type="ChEBI" id="CHEBI:57945"/>
        <dbReference type="ChEBI" id="CHEBI:78325"/>
        <dbReference type="ChEBI" id="CHEBI:78329"/>
    </reaction>
    <physiologicalReaction direction="left-to-right" evidence="12">
        <dbReference type="Rhea" id="RHEA:41597"/>
    </physiologicalReaction>
</comment>
<evidence type="ECO:0000256" key="13">
    <source>
        <dbReference type="ARBA" id="ARBA00048144"/>
    </source>
</evidence>
<gene>
    <name evidence="23" type="ORF">CAPTEDRAFT_181194</name>
</gene>
<evidence type="ECO:0000256" key="7">
    <source>
        <dbReference type="ARBA" id="ARBA00042026"/>
    </source>
</evidence>
<evidence type="ECO:0000256" key="3">
    <source>
        <dbReference type="ARBA" id="ARBA00038968"/>
    </source>
</evidence>
<accession>R7UGU0</accession>
<comment type="function">
    <text evidence="8">Catalyzes the NAD-dependent dehydrogenation (oxidation) of a broad array of hydroxylated polyunsaturated fatty acids (mainly eicosanoids and docosanoids, including prostaglandins, lipoxins and resolvins), yielding their corresponding keto (oxo) metabolites. Decreases the levels of the pro-proliferative prostaglandins such as prostaglandin E2 (whose activity is increased in cancer because of an increase in the expression of cyclooxygenase 2) and generates oxo-fatty acid products that can profoundly influence cell function by abrogating pro-inflammatory cytokine expression. Converts resolvins E1, D1 and D2 to their oxo products, which represents a mode of resolvin inactivation. Resolvin E1 plays important roles during the resolution phase of acute inflammation, while resolvins D1 and D2 have a unique role in obesity-induced adipose inflammation.</text>
</comment>
<dbReference type="Proteomes" id="UP000014760">
    <property type="component" value="Unassembled WGS sequence"/>
</dbReference>
<dbReference type="PRINTS" id="PR00080">
    <property type="entry name" value="SDRFAMILY"/>
</dbReference>
<evidence type="ECO:0000256" key="18">
    <source>
        <dbReference type="ARBA" id="ARBA00048739"/>
    </source>
</evidence>
<evidence type="ECO:0000256" key="9">
    <source>
        <dbReference type="ARBA" id="ARBA00047325"/>
    </source>
</evidence>
<dbReference type="PANTHER" id="PTHR44229:SF4">
    <property type="entry name" value="15-HYDROXYPROSTAGLANDIN DEHYDROGENASE [NAD(+)]"/>
    <property type="match status" value="1"/>
</dbReference>
<evidence type="ECO:0000256" key="21">
    <source>
        <dbReference type="ARBA" id="ARBA00049188"/>
    </source>
</evidence>
<reference evidence="25" key="1">
    <citation type="submission" date="2012-12" db="EMBL/GenBank/DDBJ databases">
        <authorList>
            <person name="Hellsten U."/>
            <person name="Grimwood J."/>
            <person name="Chapman J.A."/>
            <person name="Shapiro H."/>
            <person name="Aerts A."/>
            <person name="Otillar R.P."/>
            <person name="Terry A.Y."/>
            <person name="Boore J.L."/>
            <person name="Simakov O."/>
            <person name="Marletaz F."/>
            <person name="Cho S.-J."/>
            <person name="Edsinger-Gonzales E."/>
            <person name="Havlak P."/>
            <person name="Kuo D.-H."/>
            <person name="Larsson T."/>
            <person name="Lv J."/>
            <person name="Arendt D."/>
            <person name="Savage R."/>
            <person name="Osoegawa K."/>
            <person name="de Jong P."/>
            <person name="Lindberg D.R."/>
            <person name="Seaver E.C."/>
            <person name="Weisblat D.A."/>
            <person name="Putnam N.H."/>
            <person name="Grigoriev I.V."/>
            <person name="Rokhsar D.S."/>
        </authorList>
    </citation>
    <scope>NUCLEOTIDE SEQUENCE</scope>
    <source>
        <strain evidence="25">I ESC-2004</strain>
    </source>
</reference>
<comment type="catalytic activity">
    <reaction evidence="13">
        <text>(11R)-hydroxy-(5Z,8Z,12E,14Z)-eicosatetraenoate + NAD(+) = 11-oxo-(5Z,8Z,12E,14Z)-eicosatetraenoate + NADH + H(+)</text>
        <dbReference type="Rhea" id="RHEA:48640"/>
        <dbReference type="ChEBI" id="CHEBI:15378"/>
        <dbReference type="ChEBI" id="CHEBI:57540"/>
        <dbReference type="ChEBI" id="CHEBI:57945"/>
        <dbReference type="ChEBI" id="CHEBI:78836"/>
        <dbReference type="ChEBI" id="CHEBI:90697"/>
    </reaction>
    <physiologicalReaction direction="left-to-right" evidence="13">
        <dbReference type="Rhea" id="RHEA:48641"/>
    </physiologicalReaction>
</comment>
<evidence type="ECO:0000256" key="2">
    <source>
        <dbReference type="ARBA" id="ARBA00023002"/>
    </source>
</evidence>
<dbReference type="SUPFAM" id="SSF51735">
    <property type="entry name" value="NAD(P)-binding Rossmann-fold domains"/>
    <property type="match status" value="1"/>
</dbReference>